<name>A0A3A3Z860_9ACTN</name>
<dbReference type="EMBL" id="QZEZ01000002">
    <property type="protein sequence ID" value="RJK97027.1"/>
    <property type="molecule type" value="Genomic_DNA"/>
</dbReference>
<dbReference type="PANTHER" id="PTHR42734">
    <property type="entry name" value="METAL TRANSPORT SYSTEM ATP-BINDING PROTEIN TM_0124-RELATED"/>
    <property type="match status" value="1"/>
</dbReference>
<dbReference type="GO" id="GO:0005524">
    <property type="term" value="F:ATP binding"/>
    <property type="evidence" value="ECO:0007669"/>
    <property type="project" value="UniProtKB-KW"/>
</dbReference>
<comment type="caution">
    <text evidence="6">The sequence shown here is derived from an EMBL/GenBank/DDBJ whole genome shotgun (WGS) entry which is preliminary data.</text>
</comment>
<dbReference type="SMART" id="SM00382">
    <property type="entry name" value="AAA"/>
    <property type="match status" value="1"/>
</dbReference>
<dbReference type="AlphaFoldDB" id="A0A3A3Z860"/>
<evidence type="ECO:0000256" key="1">
    <source>
        <dbReference type="ARBA" id="ARBA00005417"/>
    </source>
</evidence>
<evidence type="ECO:0000259" key="5">
    <source>
        <dbReference type="PROSITE" id="PS50893"/>
    </source>
</evidence>
<dbReference type="PANTHER" id="PTHR42734:SF17">
    <property type="entry name" value="METAL TRANSPORT SYSTEM ATP-BINDING PROTEIN TM_0124-RELATED"/>
    <property type="match status" value="1"/>
</dbReference>
<gene>
    <name evidence="6" type="ORF">D5H78_07320</name>
</gene>
<evidence type="ECO:0000313" key="6">
    <source>
        <dbReference type="EMBL" id="RJK97027.1"/>
    </source>
</evidence>
<dbReference type="Proteomes" id="UP000265614">
    <property type="component" value="Unassembled WGS sequence"/>
</dbReference>
<keyword evidence="2" id="KW-0813">Transport</keyword>
<organism evidence="6 7">
    <name type="scientific">Vallicoccus soli</name>
    <dbReference type="NCBI Taxonomy" id="2339232"/>
    <lineage>
        <taxon>Bacteria</taxon>
        <taxon>Bacillati</taxon>
        <taxon>Actinomycetota</taxon>
        <taxon>Actinomycetes</taxon>
        <taxon>Motilibacterales</taxon>
        <taxon>Vallicoccaceae</taxon>
        <taxon>Vallicoccus</taxon>
    </lineage>
</organism>
<dbReference type="SUPFAM" id="SSF52540">
    <property type="entry name" value="P-loop containing nucleoside triphosphate hydrolases"/>
    <property type="match status" value="1"/>
</dbReference>
<keyword evidence="7" id="KW-1185">Reference proteome</keyword>
<evidence type="ECO:0000256" key="3">
    <source>
        <dbReference type="ARBA" id="ARBA00022741"/>
    </source>
</evidence>
<dbReference type="RefSeq" id="WP_119949744.1">
    <property type="nucleotide sequence ID" value="NZ_QZEZ01000002.1"/>
</dbReference>
<evidence type="ECO:0000256" key="2">
    <source>
        <dbReference type="ARBA" id="ARBA00022448"/>
    </source>
</evidence>
<sequence length="262" mass="27563">MSAARPAEPVVRLAGAVAGYEGRPVLRGVDFALRRGEVVALLGPNGSGKSTLVRVVLGLVPLSGGALELFGVPAQRFRERARIGYVPQRHTVTSGVPSTVREVVASGRLARKRPFSLTTARDREVVEAALRTVHLLEKQHEDVAHLSGGQQRRTLIARALASEPEVLVMDEPTAGVDAANQEILADTMARLVAGGTTILLVAHELGPLEPVVTRVVALRDGRATYDGPVAAWFGGDPHHAHGAAPAERGTGLGAVRLDRPAG</sequence>
<keyword evidence="4 6" id="KW-0067">ATP-binding</keyword>
<comment type="similarity">
    <text evidence="1">Belongs to the ABC transporter superfamily.</text>
</comment>
<dbReference type="InterPro" id="IPR050153">
    <property type="entry name" value="Metal_Ion_Import_ABC"/>
</dbReference>
<feature type="domain" description="ABC transporter" evidence="5">
    <location>
        <begin position="11"/>
        <end position="245"/>
    </location>
</feature>
<dbReference type="InterPro" id="IPR027417">
    <property type="entry name" value="P-loop_NTPase"/>
</dbReference>
<dbReference type="Pfam" id="PF00005">
    <property type="entry name" value="ABC_tran"/>
    <property type="match status" value="1"/>
</dbReference>
<dbReference type="GO" id="GO:0016887">
    <property type="term" value="F:ATP hydrolysis activity"/>
    <property type="evidence" value="ECO:0007669"/>
    <property type="project" value="InterPro"/>
</dbReference>
<evidence type="ECO:0000313" key="7">
    <source>
        <dbReference type="Proteomes" id="UP000265614"/>
    </source>
</evidence>
<evidence type="ECO:0000256" key="4">
    <source>
        <dbReference type="ARBA" id="ARBA00022840"/>
    </source>
</evidence>
<protein>
    <submittedName>
        <fullName evidence="6">Metal ABC transporter ATP-binding protein</fullName>
    </submittedName>
</protein>
<dbReference type="InterPro" id="IPR003593">
    <property type="entry name" value="AAA+_ATPase"/>
</dbReference>
<dbReference type="Gene3D" id="3.40.50.300">
    <property type="entry name" value="P-loop containing nucleotide triphosphate hydrolases"/>
    <property type="match status" value="1"/>
</dbReference>
<keyword evidence="3" id="KW-0547">Nucleotide-binding</keyword>
<proteinExistence type="inferred from homology"/>
<dbReference type="InterPro" id="IPR003439">
    <property type="entry name" value="ABC_transporter-like_ATP-bd"/>
</dbReference>
<accession>A0A3A3Z860</accession>
<reference evidence="6 7" key="1">
    <citation type="submission" date="2018-09" db="EMBL/GenBank/DDBJ databases">
        <title>YIM 75000 draft genome.</title>
        <authorList>
            <person name="Tang S."/>
            <person name="Feng Y."/>
        </authorList>
    </citation>
    <scope>NUCLEOTIDE SEQUENCE [LARGE SCALE GENOMIC DNA]</scope>
    <source>
        <strain evidence="6 7">YIM 75000</strain>
    </source>
</reference>
<dbReference type="PROSITE" id="PS50893">
    <property type="entry name" value="ABC_TRANSPORTER_2"/>
    <property type="match status" value="1"/>
</dbReference>
<dbReference type="OrthoDB" id="5296765at2"/>